<dbReference type="InterPro" id="IPR002925">
    <property type="entry name" value="Dienelactn_hydro"/>
</dbReference>
<proteinExistence type="predicted"/>
<organism evidence="2 3">
    <name type="scientific">Haloferax namakaokahaiae</name>
    <dbReference type="NCBI Taxonomy" id="1748331"/>
    <lineage>
        <taxon>Archaea</taxon>
        <taxon>Methanobacteriati</taxon>
        <taxon>Methanobacteriota</taxon>
        <taxon>Stenosarchaea group</taxon>
        <taxon>Halobacteria</taxon>
        <taxon>Halobacteriales</taxon>
        <taxon>Haloferacaceae</taxon>
        <taxon>Haloferax</taxon>
    </lineage>
</organism>
<dbReference type="SUPFAM" id="SSF53474">
    <property type="entry name" value="alpha/beta-Hydrolases"/>
    <property type="match status" value="1"/>
</dbReference>
<keyword evidence="2" id="KW-0378">Hydrolase</keyword>
<dbReference type="EMBL" id="JBHTAA010000001">
    <property type="protein sequence ID" value="MFC7202228.1"/>
    <property type="molecule type" value="Genomic_DNA"/>
</dbReference>
<dbReference type="RefSeq" id="WP_390221528.1">
    <property type="nucleotide sequence ID" value="NZ_JBHTAA010000001.1"/>
</dbReference>
<protein>
    <submittedName>
        <fullName evidence="2">Dienelactone hydrolase family protein</fullName>
        <ecNumber evidence="2">3.1.-.-</ecNumber>
    </submittedName>
</protein>
<dbReference type="AlphaFoldDB" id="A0ABD5ZAP1"/>
<dbReference type="Gene3D" id="3.40.50.1820">
    <property type="entry name" value="alpha/beta hydrolase"/>
    <property type="match status" value="1"/>
</dbReference>
<accession>A0ABD5ZAP1</accession>
<comment type="caution">
    <text evidence="2">The sequence shown here is derived from an EMBL/GenBank/DDBJ whole genome shotgun (WGS) entry which is preliminary data.</text>
</comment>
<sequence length="220" mass="23343">MTDTIVVPVTIPADGVELEGELALPADATGLVVFAHGSGSSRKSPRNNYAASVIREYGVGTLLFDLLTEEEDETYETRFNIPLLTKRLLDTTAWLRHREDTESLEVGYFGSSTGAGAALLAAAELGDEVGAVVSRGGRVDLAESRLDDVTAATLFIVGGADSVVLQLNHDAFEQLACEKSMEVVPRAGHLFEGPGQLEAVSDVAAEWFAGHLAKAAIERT</sequence>
<reference evidence="2 3" key="1">
    <citation type="journal article" date="2019" name="Int. J. Syst. Evol. Microbiol.">
        <title>The Global Catalogue of Microorganisms (GCM) 10K type strain sequencing project: providing services to taxonomists for standard genome sequencing and annotation.</title>
        <authorList>
            <consortium name="The Broad Institute Genomics Platform"/>
            <consortium name="The Broad Institute Genome Sequencing Center for Infectious Disease"/>
            <person name="Wu L."/>
            <person name="Ma J."/>
        </authorList>
    </citation>
    <scope>NUCLEOTIDE SEQUENCE [LARGE SCALE GENOMIC DNA]</scope>
    <source>
        <strain evidence="2 3">DSM 29988</strain>
    </source>
</reference>
<dbReference type="Proteomes" id="UP001596481">
    <property type="component" value="Unassembled WGS sequence"/>
</dbReference>
<evidence type="ECO:0000313" key="2">
    <source>
        <dbReference type="EMBL" id="MFC7202228.1"/>
    </source>
</evidence>
<feature type="domain" description="Dienelactone hydrolase" evidence="1">
    <location>
        <begin position="84"/>
        <end position="193"/>
    </location>
</feature>
<dbReference type="InterPro" id="IPR029058">
    <property type="entry name" value="AB_hydrolase_fold"/>
</dbReference>
<name>A0ABD5ZAP1_9EURY</name>
<evidence type="ECO:0000259" key="1">
    <source>
        <dbReference type="Pfam" id="PF01738"/>
    </source>
</evidence>
<dbReference type="GO" id="GO:0016787">
    <property type="term" value="F:hydrolase activity"/>
    <property type="evidence" value="ECO:0007669"/>
    <property type="project" value="UniProtKB-KW"/>
</dbReference>
<dbReference type="EC" id="3.1.-.-" evidence="2"/>
<evidence type="ECO:0000313" key="3">
    <source>
        <dbReference type="Proteomes" id="UP001596481"/>
    </source>
</evidence>
<gene>
    <name evidence="2" type="ORF">ACFQJC_01770</name>
</gene>
<keyword evidence="3" id="KW-1185">Reference proteome</keyword>
<dbReference type="Pfam" id="PF01738">
    <property type="entry name" value="DLH"/>
    <property type="match status" value="1"/>
</dbReference>